<protein>
    <recommendedName>
        <fullName evidence="3">Sialate O-acetylesterase domain-containing protein</fullName>
    </recommendedName>
</protein>
<dbReference type="RefSeq" id="WP_161656906.1">
    <property type="nucleotide sequence ID" value="NZ_BMGW01000008.1"/>
</dbReference>
<name>A0A6L8VJ55_9RHOB</name>
<accession>A0A6L8VJ55</accession>
<evidence type="ECO:0000313" key="2">
    <source>
        <dbReference type="Proteomes" id="UP000477083"/>
    </source>
</evidence>
<dbReference type="InterPro" id="IPR036514">
    <property type="entry name" value="SGNH_hydro_sf"/>
</dbReference>
<proteinExistence type="predicted"/>
<keyword evidence="2" id="KW-1185">Reference proteome</keyword>
<sequence length="428" mass="44589">MTDMTGLPEGSEITSGTDAAALAAGSALDLSRYRKLAVYIGMGQSFIDGVGHGNLRETTQAIAPGRAVTTRTSGDLQNLLPDRAYSGLYDTGTGRGRETPLLQASAGILPALEPDEGLLTMNFGRGGFGYAKLRKTGSTAVYDNWLRAIDQQQRYAASAGLTLTRLFVSWVHGHADGKLSAAEYQANLLELLGDLAADFASRAPGAETLICLSQLACRAGGERFAVGLAQHHAAQAEPRILMACPEYPIARVDGTHMTGAGYALLGAYHGRAIRKTLQCGAKWQPLHMASAERIGASVRVRFAGGEGDLTFDAHRPDQGAVVMGVRPLADRGFTWVQSGGTEAAITGVALTGRREITIGLSADPGASACARLILGATPAGGSGQEGFVGGDPATATGGATNIRTIGTDTDAWGRVLHDWALLSEIEVV</sequence>
<reference evidence="1 2" key="1">
    <citation type="submission" date="2020-01" db="EMBL/GenBank/DDBJ databases">
        <title>Frigidibacter albus SP32T (=CGMCC 1.13995T).</title>
        <authorList>
            <person name="Liao X."/>
        </authorList>
    </citation>
    <scope>NUCLEOTIDE SEQUENCE [LARGE SCALE GENOMIC DNA]</scope>
    <source>
        <strain evidence="1 2">SP32</strain>
    </source>
</reference>
<dbReference type="EMBL" id="WWNR01000008">
    <property type="protein sequence ID" value="MZQ90114.1"/>
    <property type="molecule type" value="Genomic_DNA"/>
</dbReference>
<dbReference type="SUPFAM" id="SSF52266">
    <property type="entry name" value="SGNH hydrolase"/>
    <property type="match status" value="1"/>
</dbReference>
<gene>
    <name evidence="1" type="ORF">GS660_13550</name>
</gene>
<comment type="caution">
    <text evidence="1">The sequence shown here is derived from an EMBL/GenBank/DDBJ whole genome shotgun (WGS) entry which is preliminary data.</text>
</comment>
<evidence type="ECO:0008006" key="3">
    <source>
        <dbReference type="Google" id="ProtNLM"/>
    </source>
</evidence>
<dbReference type="AlphaFoldDB" id="A0A6L8VJ55"/>
<organism evidence="1 2">
    <name type="scientific">Frigidibacter albus</name>
    <dbReference type="NCBI Taxonomy" id="1465486"/>
    <lineage>
        <taxon>Bacteria</taxon>
        <taxon>Pseudomonadati</taxon>
        <taxon>Pseudomonadota</taxon>
        <taxon>Alphaproteobacteria</taxon>
        <taxon>Rhodobacterales</taxon>
        <taxon>Paracoccaceae</taxon>
        <taxon>Frigidibacter</taxon>
    </lineage>
</organism>
<dbReference type="Gene3D" id="3.40.50.1110">
    <property type="entry name" value="SGNH hydrolase"/>
    <property type="match status" value="1"/>
</dbReference>
<evidence type="ECO:0000313" key="1">
    <source>
        <dbReference type="EMBL" id="MZQ90114.1"/>
    </source>
</evidence>
<dbReference type="GO" id="GO:0016788">
    <property type="term" value="F:hydrolase activity, acting on ester bonds"/>
    <property type="evidence" value="ECO:0007669"/>
    <property type="project" value="UniProtKB-ARBA"/>
</dbReference>
<dbReference type="Proteomes" id="UP000477083">
    <property type="component" value="Unassembled WGS sequence"/>
</dbReference>